<dbReference type="Proteomes" id="UP000580043">
    <property type="component" value="Unassembled WGS sequence"/>
</dbReference>
<dbReference type="PANTHER" id="PTHR46696">
    <property type="entry name" value="P450, PUTATIVE (EUROFUNG)-RELATED"/>
    <property type="match status" value="1"/>
</dbReference>
<dbReference type="PRINTS" id="PR00359">
    <property type="entry name" value="BP450"/>
</dbReference>
<dbReference type="RefSeq" id="WP_169148283.1">
    <property type="nucleotide sequence ID" value="NZ_JABBGA010000034.1"/>
</dbReference>
<accession>A0A848GEC3</accession>
<evidence type="ECO:0000313" key="4">
    <source>
        <dbReference type="Proteomes" id="UP000580043"/>
    </source>
</evidence>
<dbReference type="AlphaFoldDB" id="A0A848GEC3"/>
<dbReference type="CDD" id="cd20629">
    <property type="entry name" value="P450_pinF1-like"/>
    <property type="match status" value="1"/>
</dbReference>
<dbReference type="SUPFAM" id="SSF48264">
    <property type="entry name" value="Cytochrome P450"/>
    <property type="match status" value="1"/>
</dbReference>
<dbReference type="Gene3D" id="1.10.630.10">
    <property type="entry name" value="Cytochrome P450"/>
    <property type="match status" value="1"/>
</dbReference>
<proteinExistence type="inferred from homology"/>
<organism evidence="3 4">
    <name type="scientific">Zoogloea dura</name>
    <dbReference type="NCBI Taxonomy" id="2728840"/>
    <lineage>
        <taxon>Bacteria</taxon>
        <taxon>Pseudomonadati</taxon>
        <taxon>Pseudomonadota</taxon>
        <taxon>Betaproteobacteria</taxon>
        <taxon>Rhodocyclales</taxon>
        <taxon>Zoogloeaceae</taxon>
        <taxon>Zoogloea</taxon>
    </lineage>
</organism>
<dbReference type="PROSITE" id="PS00086">
    <property type="entry name" value="CYTOCHROME_P450"/>
    <property type="match status" value="1"/>
</dbReference>
<keyword evidence="2" id="KW-0349">Heme</keyword>
<dbReference type="InterPro" id="IPR036396">
    <property type="entry name" value="Cyt_P450_sf"/>
</dbReference>
<evidence type="ECO:0000256" key="2">
    <source>
        <dbReference type="RuleBase" id="RU000461"/>
    </source>
</evidence>
<evidence type="ECO:0000313" key="3">
    <source>
        <dbReference type="EMBL" id="NML28763.1"/>
    </source>
</evidence>
<dbReference type="GO" id="GO:0004497">
    <property type="term" value="F:monooxygenase activity"/>
    <property type="evidence" value="ECO:0007669"/>
    <property type="project" value="UniProtKB-KW"/>
</dbReference>
<keyword evidence="4" id="KW-1185">Reference proteome</keyword>
<name>A0A848GEC3_9RHOO</name>
<comment type="caution">
    <text evidence="3">The sequence shown here is derived from an EMBL/GenBank/DDBJ whole genome shotgun (WGS) entry which is preliminary data.</text>
</comment>
<dbReference type="InterPro" id="IPR002397">
    <property type="entry name" value="Cyt_P450_B"/>
</dbReference>
<dbReference type="EMBL" id="JABBGA010000034">
    <property type="protein sequence ID" value="NML28763.1"/>
    <property type="molecule type" value="Genomic_DNA"/>
</dbReference>
<keyword evidence="2" id="KW-0408">Iron</keyword>
<dbReference type="GO" id="GO:0020037">
    <property type="term" value="F:heme binding"/>
    <property type="evidence" value="ECO:0007669"/>
    <property type="project" value="InterPro"/>
</dbReference>
<dbReference type="GO" id="GO:0016705">
    <property type="term" value="F:oxidoreductase activity, acting on paired donors, with incorporation or reduction of molecular oxygen"/>
    <property type="evidence" value="ECO:0007669"/>
    <property type="project" value="InterPro"/>
</dbReference>
<keyword evidence="2" id="KW-0503">Monooxygenase</keyword>
<dbReference type="InterPro" id="IPR017972">
    <property type="entry name" value="Cyt_P450_CS"/>
</dbReference>
<gene>
    <name evidence="3" type="ORF">HHL15_23700</name>
</gene>
<keyword evidence="2" id="KW-0560">Oxidoreductase</keyword>
<keyword evidence="2" id="KW-0479">Metal-binding</keyword>
<comment type="similarity">
    <text evidence="1 2">Belongs to the cytochrome P450 family.</text>
</comment>
<dbReference type="PRINTS" id="PR00385">
    <property type="entry name" value="P450"/>
</dbReference>
<dbReference type="InterPro" id="IPR001128">
    <property type="entry name" value="Cyt_P450"/>
</dbReference>
<dbReference type="Pfam" id="PF00067">
    <property type="entry name" value="p450"/>
    <property type="match status" value="1"/>
</dbReference>
<reference evidence="3 4" key="1">
    <citation type="submission" date="2020-04" db="EMBL/GenBank/DDBJ databases">
        <title>Zoogloea sp. G-4-1-14 isolated from soil.</title>
        <authorList>
            <person name="Dahal R.H."/>
        </authorList>
    </citation>
    <scope>NUCLEOTIDE SEQUENCE [LARGE SCALE GENOMIC DNA]</scope>
    <source>
        <strain evidence="3 4">G-4-1-14</strain>
    </source>
</reference>
<dbReference type="GO" id="GO:0005506">
    <property type="term" value="F:iron ion binding"/>
    <property type="evidence" value="ECO:0007669"/>
    <property type="project" value="InterPro"/>
</dbReference>
<evidence type="ECO:0000256" key="1">
    <source>
        <dbReference type="ARBA" id="ARBA00010617"/>
    </source>
</evidence>
<dbReference type="PANTHER" id="PTHR46696:SF3">
    <property type="entry name" value="PULCHERRIMINIC ACID SYNTHASE"/>
    <property type="match status" value="1"/>
</dbReference>
<protein>
    <submittedName>
        <fullName evidence="3">Cytochrome P450</fullName>
    </submittedName>
</protein>
<sequence>MNDKTESALERAFAGVANNYGGNDVDLYPIYREMRKNSPIIAEDFMSKIGVPNIARYDAERKTFTVFKHKDVMAVLRDATNYTSGFIAEGLGAFFDGLILTGMDGEAHRRARALLQPIFMPDVVNTWRDSKMDPIVRNEYLKPLVPQHKADLMDFGLHFPIRLIYALIGFPDDQPEKVEQYAAWALAILAGPQVDPEKAAVARKAAMEAAQCLYDAVKEAVVEVRRNGAEGNDLISRLIRATYEGRSLDDHEITTFVRSLLPAAGETTTRTFGSLMLLLLERPDVLDRVRKDRSLVPKAIDEAIRLEPVATFKVRQAAQDLELAGMQIPKGAMVQCIVTSANRDEDVFDNSEEFDIDRKVKPSFGFGFGPHMCIGQFIAKTELQVALNAVLDLFPNLRLDPDQPKPRITGAQLRGPHSVPVIWD</sequence>